<evidence type="ECO:0000313" key="2">
    <source>
        <dbReference type="Proteomes" id="UP000266841"/>
    </source>
</evidence>
<organism evidence="1 2">
    <name type="scientific">Thalassiosira oceanica</name>
    <name type="common">Marine diatom</name>
    <dbReference type="NCBI Taxonomy" id="159749"/>
    <lineage>
        <taxon>Eukaryota</taxon>
        <taxon>Sar</taxon>
        <taxon>Stramenopiles</taxon>
        <taxon>Ochrophyta</taxon>
        <taxon>Bacillariophyta</taxon>
        <taxon>Coscinodiscophyceae</taxon>
        <taxon>Thalassiosirophycidae</taxon>
        <taxon>Thalassiosirales</taxon>
        <taxon>Thalassiosiraceae</taxon>
        <taxon>Thalassiosira</taxon>
    </lineage>
</organism>
<dbReference type="Proteomes" id="UP000266841">
    <property type="component" value="Unassembled WGS sequence"/>
</dbReference>
<sequence length="313" mass="34288">MRTVKLTVVAELEIAAPPPPRTPAGPAQQLISESVVQCGCRYVVTPAHARIVGPRPRPQSTAATHQCHQSTPLYQVVKSGLFSEWLARTQLPMIRTKYVVQRRTFWPRSLALLAGADTNRCHGIASTLPLQGLPPSQAEPEPTVFAPQMSVSQQRTKDIRRDIINANRGNPRIVMGRAPSHEIGHRKGTARFISVKRVGGNGEQVKSVSISRSVGRLLRGLWGPHPQKANGHHAKQRGPAKTRFPYTLALKHLPAFHIPRASGKTTWEPMSTSTPTAAPSFHAEILGFQPPGTPQIKRVYVAMNTLLAYTLAL</sequence>
<proteinExistence type="predicted"/>
<accession>K0S9Y0</accession>
<feature type="non-terminal residue" evidence="1">
    <location>
        <position position="313"/>
    </location>
</feature>
<gene>
    <name evidence="1" type="ORF">THAOC_16391</name>
</gene>
<keyword evidence="2" id="KW-1185">Reference proteome</keyword>
<protein>
    <submittedName>
        <fullName evidence="1">Uncharacterized protein</fullName>
    </submittedName>
</protein>
<dbReference type="EMBL" id="AGNL01018507">
    <property type="protein sequence ID" value="EJK62978.1"/>
    <property type="molecule type" value="Genomic_DNA"/>
</dbReference>
<dbReference type="AlphaFoldDB" id="K0S9Y0"/>
<name>K0S9Y0_THAOC</name>
<comment type="caution">
    <text evidence="1">The sequence shown here is derived from an EMBL/GenBank/DDBJ whole genome shotgun (WGS) entry which is preliminary data.</text>
</comment>
<reference evidence="1 2" key="1">
    <citation type="journal article" date="2012" name="Genome Biol.">
        <title>Genome and low-iron response of an oceanic diatom adapted to chronic iron limitation.</title>
        <authorList>
            <person name="Lommer M."/>
            <person name="Specht M."/>
            <person name="Roy A.S."/>
            <person name="Kraemer L."/>
            <person name="Andreson R."/>
            <person name="Gutowska M.A."/>
            <person name="Wolf J."/>
            <person name="Bergner S.V."/>
            <person name="Schilhabel M.B."/>
            <person name="Klostermeier U.C."/>
            <person name="Beiko R.G."/>
            <person name="Rosenstiel P."/>
            <person name="Hippler M."/>
            <person name="Laroche J."/>
        </authorList>
    </citation>
    <scope>NUCLEOTIDE SEQUENCE [LARGE SCALE GENOMIC DNA]</scope>
    <source>
        <strain evidence="1 2">CCMP1005</strain>
    </source>
</reference>
<evidence type="ECO:0000313" key="1">
    <source>
        <dbReference type="EMBL" id="EJK62978.1"/>
    </source>
</evidence>